<keyword evidence="8" id="KW-0732">Signal</keyword>
<keyword evidence="4" id="KW-0249">Electron transport</keyword>
<dbReference type="GO" id="GO:0005506">
    <property type="term" value="F:iron ion binding"/>
    <property type="evidence" value="ECO:0007669"/>
    <property type="project" value="InterPro"/>
</dbReference>
<feature type="binding site" description="axial binding residue" evidence="6">
    <location>
        <position position="143"/>
    </location>
    <ligand>
        <name>heme c</name>
        <dbReference type="ChEBI" id="CHEBI:61717"/>
    </ligand>
    <ligandPart>
        <name>Fe</name>
        <dbReference type="ChEBI" id="CHEBI:18248"/>
    </ligandPart>
</feature>
<dbReference type="PIRSF" id="PIRSF000027">
    <property type="entry name" value="Cytc_c_prime"/>
    <property type="match status" value="1"/>
</dbReference>
<dbReference type="Proteomes" id="UP000225972">
    <property type="component" value="Unassembled WGS sequence"/>
</dbReference>
<keyword evidence="3 6" id="KW-0479">Metal-binding</keyword>
<feature type="binding site" description="covalent" evidence="7">
    <location>
        <position position="142"/>
    </location>
    <ligand>
        <name>heme c</name>
        <dbReference type="ChEBI" id="CHEBI:61717"/>
    </ligand>
</feature>
<dbReference type="Gene3D" id="1.20.120.10">
    <property type="entry name" value="Cytochrome c/b562"/>
    <property type="match status" value="1"/>
</dbReference>
<dbReference type="PROSITE" id="PS51009">
    <property type="entry name" value="CYTCII"/>
    <property type="match status" value="1"/>
</dbReference>
<dbReference type="Pfam" id="PF01322">
    <property type="entry name" value="Cytochrom_C_2"/>
    <property type="match status" value="1"/>
</dbReference>
<keyword evidence="2 7" id="KW-0349">Heme</keyword>
<dbReference type="RefSeq" id="WP_235871802.1">
    <property type="nucleotide sequence ID" value="NZ_FXXP01000001.1"/>
</dbReference>
<feature type="signal peptide" evidence="8">
    <location>
        <begin position="1"/>
        <end position="23"/>
    </location>
</feature>
<gene>
    <name evidence="9" type="ORF">TRP8649_01840</name>
</gene>
<evidence type="ECO:0000313" key="9">
    <source>
        <dbReference type="EMBL" id="SMX27730.1"/>
    </source>
</evidence>
<dbReference type="SUPFAM" id="SSF47175">
    <property type="entry name" value="Cytochromes"/>
    <property type="match status" value="1"/>
</dbReference>
<evidence type="ECO:0000256" key="2">
    <source>
        <dbReference type="ARBA" id="ARBA00022617"/>
    </source>
</evidence>
<dbReference type="GO" id="GO:0042597">
    <property type="term" value="C:periplasmic space"/>
    <property type="evidence" value="ECO:0007669"/>
    <property type="project" value="InterPro"/>
</dbReference>
<dbReference type="GO" id="GO:0009055">
    <property type="term" value="F:electron transfer activity"/>
    <property type="evidence" value="ECO:0007669"/>
    <property type="project" value="InterPro"/>
</dbReference>
<dbReference type="InterPro" id="IPR002321">
    <property type="entry name" value="Cyt_c_II"/>
</dbReference>
<keyword evidence="10" id="KW-1185">Reference proteome</keyword>
<evidence type="ECO:0000256" key="1">
    <source>
        <dbReference type="ARBA" id="ARBA00022448"/>
    </source>
</evidence>
<dbReference type="GO" id="GO:0020037">
    <property type="term" value="F:heme binding"/>
    <property type="evidence" value="ECO:0007669"/>
    <property type="project" value="InterPro"/>
</dbReference>
<evidence type="ECO:0000256" key="4">
    <source>
        <dbReference type="ARBA" id="ARBA00022982"/>
    </source>
</evidence>
<dbReference type="GO" id="GO:0022900">
    <property type="term" value="P:electron transport chain"/>
    <property type="evidence" value="ECO:0007669"/>
    <property type="project" value="InterPro"/>
</dbReference>
<feature type="chain" id="PRO_5012534165" evidence="8">
    <location>
        <begin position="24"/>
        <end position="148"/>
    </location>
</feature>
<accession>A0A238JAJ8</accession>
<organism evidence="9 10">
    <name type="scientific">Pelagimonas phthalicica</name>
    <dbReference type="NCBI Taxonomy" id="1037362"/>
    <lineage>
        <taxon>Bacteria</taxon>
        <taxon>Pseudomonadati</taxon>
        <taxon>Pseudomonadota</taxon>
        <taxon>Alphaproteobacteria</taxon>
        <taxon>Rhodobacterales</taxon>
        <taxon>Roseobacteraceae</taxon>
        <taxon>Pelagimonas</taxon>
    </lineage>
</organism>
<reference evidence="10" key="1">
    <citation type="submission" date="2017-05" db="EMBL/GenBank/DDBJ databases">
        <authorList>
            <person name="Rodrigo-Torres L."/>
            <person name="Arahal R. D."/>
            <person name="Lucena T."/>
        </authorList>
    </citation>
    <scope>NUCLEOTIDE SEQUENCE [LARGE SCALE GENOMIC DNA]</scope>
    <source>
        <strain evidence="10">CECT 8649</strain>
    </source>
</reference>
<name>A0A238JAJ8_9RHOB</name>
<comment type="PTM">
    <text evidence="7">Binds 1 heme group per subunit.</text>
</comment>
<dbReference type="InterPro" id="IPR012127">
    <property type="entry name" value="Cyt_c_prime"/>
</dbReference>
<evidence type="ECO:0000256" key="5">
    <source>
        <dbReference type="ARBA" id="ARBA00023004"/>
    </source>
</evidence>
<dbReference type="InterPro" id="IPR010980">
    <property type="entry name" value="Cyt_c/b562"/>
</dbReference>
<feature type="binding site" description="covalent" evidence="7">
    <location>
        <position position="139"/>
    </location>
    <ligand>
        <name>heme c</name>
        <dbReference type="ChEBI" id="CHEBI:61717"/>
    </ligand>
</feature>
<evidence type="ECO:0000313" key="10">
    <source>
        <dbReference type="Proteomes" id="UP000225972"/>
    </source>
</evidence>
<protein>
    <submittedName>
        <fullName evidence="9">Cytochrome c-556</fullName>
    </submittedName>
</protein>
<dbReference type="AlphaFoldDB" id="A0A238JAJ8"/>
<proteinExistence type="predicted"/>
<evidence type="ECO:0000256" key="7">
    <source>
        <dbReference type="PIRSR" id="PIRSR000027-2"/>
    </source>
</evidence>
<keyword evidence="1" id="KW-0813">Transport</keyword>
<keyword evidence="5 6" id="KW-0408">Iron</keyword>
<sequence length="148" mass="15435">MKLTKTPLAMALLIAGIGSVALAHGGVKNAAVMARMNGMTSISEAMKVLGAMAKGQTQFDAETARAAAKDVATLSAQIPDLFQAPETDPKTEALPVIWERFDAFTALAQNTEASALALSQSLTTPDDLTAGLAQLGATCKACHKEYRK</sequence>
<evidence type="ECO:0000256" key="3">
    <source>
        <dbReference type="ARBA" id="ARBA00022723"/>
    </source>
</evidence>
<dbReference type="EMBL" id="FXXP01000001">
    <property type="protein sequence ID" value="SMX27730.1"/>
    <property type="molecule type" value="Genomic_DNA"/>
</dbReference>
<evidence type="ECO:0000256" key="6">
    <source>
        <dbReference type="PIRSR" id="PIRSR000027-1"/>
    </source>
</evidence>
<evidence type="ECO:0000256" key="8">
    <source>
        <dbReference type="SAM" id="SignalP"/>
    </source>
</evidence>